<proteinExistence type="predicted"/>
<dbReference type="Gene3D" id="3.40.50.300">
    <property type="entry name" value="P-loop containing nucleotide triphosphate hydrolases"/>
    <property type="match status" value="1"/>
</dbReference>
<dbReference type="CDD" id="cd00154">
    <property type="entry name" value="Rab"/>
    <property type="match status" value="1"/>
</dbReference>
<dbReference type="GO" id="GO:0005525">
    <property type="term" value="F:GTP binding"/>
    <property type="evidence" value="ECO:0007669"/>
    <property type="project" value="InterPro"/>
</dbReference>
<evidence type="ECO:0000313" key="3">
    <source>
        <dbReference type="Proteomes" id="UP000243217"/>
    </source>
</evidence>
<dbReference type="InterPro" id="IPR001806">
    <property type="entry name" value="Small_GTPase"/>
</dbReference>
<name>A0A1V9ZYE7_9STRA</name>
<dbReference type="Proteomes" id="UP000243217">
    <property type="component" value="Unassembled WGS sequence"/>
</dbReference>
<reference evidence="2 3" key="1">
    <citation type="journal article" date="2014" name="Genome Biol. Evol.">
        <title>The secreted proteins of Achlya hypogyna and Thraustotheca clavata identify the ancestral oomycete secretome and reveal gene acquisitions by horizontal gene transfer.</title>
        <authorList>
            <person name="Misner I."/>
            <person name="Blouin N."/>
            <person name="Leonard G."/>
            <person name="Richards T.A."/>
            <person name="Lane C.E."/>
        </authorList>
    </citation>
    <scope>NUCLEOTIDE SEQUENCE [LARGE SCALE GENOMIC DNA]</scope>
    <source>
        <strain evidence="2 3">ATCC 34112</strain>
    </source>
</reference>
<dbReference type="SUPFAM" id="SSF52540">
    <property type="entry name" value="P-loop containing nucleoside triphosphate hydrolases"/>
    <property type="match status" value="1"/>
</dbReference>
<feature type="region of interest" description="Disordered" evidence="1">
    <location>
        <begin position="505"/>
        <end position="528"/>
    </location>
</feature>
<keyword evidence="3" id="KW-1185">Reference proteome</keyword>
<comment type="caution">
    <text evidence="2">The sequence shown here is derived from an EMBL/GenBank/DDBJ whole genome shotgun (WGS) entry which is preliminary data.</text>
</comment>
<dbReference type="PANTHER" id="PTHR12475">
    <property type="match status" value="1"/>
</dbReference>
<sequence>MFRIPFFPCVFILGTLKFALKMTIPRVMWNMLSGVLRRQVNKPSPGCLMDRPSVWKTRIGVIDTDINVHLNNASYLTQMELAIWYAVAHTGILHRVLAKRWYFLIASQAIRYRHQIPPLRPIEVHTQTVYWDDTWVFLQARFVCPATGKLYAEGLTRITLRHGRDTVHPHNMFDVVYQVKSGEKVYPQPPMPDVIRDFLTWDASSAISMKEYTLEPTPKLPLTTVNFLFTFQLDRKATMELSTEATKDTVYKIIMIGSGAVGKTNLIGVGARGCQFNDMSPMTTNPEFVSVKVKRPDWKPGQANEYITAHVWDTAGQERYQAISASHYRRVNGAIIVYDVSSKQTFKEVYPGMTMSSLSWLRALKENSDRELLGGVMLVENKMDMIKKGEPRPPSYVQENEVMKLLMDIVYKDPDEGMSWLHDGPAAQVNPYRVANALMFARTSAMTNECELYELNERKVASVNEMFQQQSDAIGYEKTEHVNTISKAIEALVLRIYERSRDMKASGTKVKGKPFQIVPQTKSEEPME</sequence>
<feature type="non-terminal residue" evidence="2">
    <location>
        <position position="528"/>
    </location>
</feature>
<dbReference type="PANTHER" id="PTHR12475:SF4">
    <property type="entry name" value="PROTEIN THEM6"/>
    <property type="match status" value="1"/>
</dbReference>
<evidence type="ECO:0000256" key="1">
    <source>
        <dbReference type="SAM" id="MobiDB-lite"/>
    </source>
</evidence>
<dbReference type="SMART" id="SM00175">
    <property type="entry name" value="RAB"/>
    <property type="match status" value="1"/>
</dbReference>
<accession>A0A1V9ZYE7</accession>
<dbReference type="Pfam" id="PF13279">
    <property type="entry name" value="4HBT_2"/>
    <property type="match status" value="1"/>
</dbReference>
<dbReference type="Pfam" id="PF00071">
    <property type="entry name" value="Ras"/>
    <property type="match status" value="1"/>
</dbReference>
<dbReference type="AlphaFoldDB" id="A0A1V9ZYE7"/>
<dbReference type="SUPFAM" id="SSF54637">
    <property type="entry name" value="Thioesterase/thiol ester dehydrase-isomerase"/>
    <property type="match status" value="1"/>
</dbReference>
<dbReference type="PROSITE" id="PS51419">
    <property type="entry name" value="RAB"/>
    <property type="match status" value="1"/>
</dbReference>
<organism evidence="2 3">
    <name type="scientific">Thraustotheca clavata</name>
    <dbReference type="NCBI Taxonomy" id="74557"/>
    <lineage>
        <taxon>Eukaryota</taxon>
        <taxon>Sar</taxon>
        <taxon>Stramenopiles</taxon>
        <taxon>Oomycota</taxon>
        <taxon>Saprolegniomycetes</taxon>
        <taxon>Saprolegniales</taxon>
        <taxon>Achlyaceae</taxon>
        <taxon>Thraustotheca</taxon>
    </lineage>
</organism>
<gene>
    <name evidence="2" type="ORF">THRCLA_04639</name>
</gene>
<dbReference type="InterPro" id="IPR027417">
    <property type="entry name" value="P-loop_NTPase"/>
</dbReference>
<dbReference type="OrthoDB" id="59010at2759"/>
<dbReference type="Gene3D" id="3.10.129.10">
    <property type="entry name" value="Hotdog Thioesterase"/>
    <property type="match status" value="1"/>
</dbReference>
<dbReference type="PRINTS" id="PR00449">
    <property type="entry name" value="RASTRNSFRMNG"/>
</dbReference>
<evidence type="ECO:0000313" key="2">
    <source>
        <dbReference type="EMBL" id="OQS03042.1"/>
    </source>
</evidence>
<dbReference type="STRING" id="74557.A0A1V9ZYE7"/>
<protein>
    <submittedName>
        <fullName evidence="2">Rab11 family GTPase</fullName>
    </submittedName>
</protein>
<dbReference type="GO" id="GO:0003924">
    <property type="term" value="F:GTPase activity"/>
    <property type="evidence" value="ECO:0007669"/>
    <property type="project" value="InterPro"/>
</dbReference>
<dbReference type="EMBL" id="JNBS01001029">
    <property type="protein sequence ID" value="OQS03042.1"/>
    <property type="molecule type" value="Genomic_DNA"/>
</dbReference>
<dbReference type="InterPro" id="IPR029069">
    <property type="entry name" value="HotDog_dom_sf"/>
</dbReference>
<dbReference type="InterPro" id="IPR051490">
    <property type="entry name" value="THEM6_lcsJ_thioesterase"/>
</dbReference>
<dbReference type="SMART" id="SM00173">
    <property type="entry name" value="RAS"/>
    <property type="match status" value="1"/>
</dbReference>
<dbReference type="CDD" id="cd00586">
    <property type="entry name" value="4HBT"/>
    <property type="match status" value="1"/>
</dbReference>